<reference evidence="1 2" key="1">
    <citation type="submission" date="2012-12" db="EMBL/GenBank/DDBJ databases">
        <title>The Genome Sequence of Bacillus cereus HuA3-9.</title>
        <authorList>
            <consortium name="The Broad Institute Genome Sequencing Platform"/>
            <consortium name="The Broad Institute Genome Sequencing Center for Infectious Disease"/>
            <person name="Feldgarden M."/>
            <person name="Van der Auwera G.A."/>
            <person name="Mahillon J."/>
            <person name="Duprez V."/>
            <person name="Timmery S."/>
            <person name="Mattelet C."/>
            <person name="Dierick K."/>
            <person name="Sun M."/>
            <person name="Yu Z."/>
            <person name="Zhu L."/>
            <person name="Hu X."/>
            <person name="Shank E.B."/>
            <person name="Swiecicka I."/>
            <person name="Hansen B.M."/>
            <person name="Andrup L."/>
            <person name="Walker B."/>
            <person name="Young S.K."/>
            <person name="Zeng Q."/>
            <person name="Gargeya S."/>
            <person name="Fitzgerald M."/>
            <person name="Haas B."/>
            <person name="Abouelleil A."/>
            <person name="Alvarado L."/>
            <person name="Arachchi H.M."/>
            <person name="Berlin A.M."/>
            <person name="Chapman S.B."/>
            <person name="Dewar J."/>
            <person name="Goldberg J."/>
            <person name="Griggs A."/>
            <person name="Gujja S."/>
            <person name="Hansen M."/>
            <person name="Howarth C."/>
            <person name="Imamovic A."/>
            <person name="Larimer J."/>
            <person name="McCowan C."/>
            <person name="Murphy C."/>
            <person name="Neiman D."/>
            <person name="Pearson M."/>
            <person name="Priest M."/>
            <person name="Roberts A."/>
            <person name="Saif S."/>
            <person name="Shea T."/>
            <person name="Sisk P."/>
            <person name="Sykes S."/>
            <person name="Wortman J."/>
            <person name="Nusbaum C."/>
            <person name="Birren B."/>
        </authorList>
    </citation>
    <scope>NUCLEOTIDE SEQUENCE [LARGE SCALE GENOMIC DNA]</scope>
    <source>
        <strain evidence="1 2">HuA3-9</strain>
    </source>
</reference>
<comment type="caution">
    <text evidence="1">The sequence shown here is derived from an EMBL/GenBank/DDBJ whole genome shotgun (WGS) entry which is preliminary data.</text>
</comment>
<evidence type="ECO:0000313" key="1">
    <source>
        <dbReference type="EMBL" id="EOO12825.1"/>
    </source>
</evidence>
<organism evidence="1 2">
    <name type="scientific">Bacillus cereus HuA3-9</name>
    <dbReference type="NCBI Taxonomy" id="1053205"/>
    <lineage>
        <taxon>Bacteria</taxon>
        <taxon>Bacillati</taxon>
        <taxon>Bacillota</taxon>
        <taxon>Bacilli</taxon>
        <taxon>Bacillales</taxon>
        <taxon>Bacillaceae</taxon>
        <taxon>Bacillus</taxon>
        <taxon>Bacillus cereus group</taxon>
    </lineage>
</organism>
<protein>
    <submittedName>
        <fullName evidence="1">Uncharacterized protein</fullName>
    </submittedName>
</protein>
<dbReference type="PATRIC" id="fig|1053205.3.peg.4895"/>
<evidence type="ECO:0000313" key="2">
    <source>
        <dbReference type="Proteomes" id="UP000014003"/>
    </source>
</evidence>
<dbReference type="HOGENOM" id="CLU_2912539_0_0_9"/>
<dbReference type="Proteomes" id="UP000014003">
    <property type="component" value="Unassembled WGS sequence"/>
</dbReference>
<sequence length="61" mass="6819">MVGIEKGCTQKSKGERMNRLAVTLQTDQSILGFVTGYDETKKVFKIEKIPSIMLKGPCSRK</sequence>
<accession>R8CMQ8</accession>
<dbReference type="EMBL" id="AHDZ01000047">
    <property type="protein sequence ID" value="EOO12825.1"/>
    <property type="molecule type" value="Genomic_DNA"/>
</dbReference>
<name>R8CMQ8_BACCE</name>
<dbReference type="AlphaFoldDB" id="R8CMQ8"/>
<gene>
    <name evidence="1" type="ORF">IGA_04839</name>
</gene>
<proteinExistence type="predicted"/>